<dbReference type="STRING" id="930991.A0A0D0E5U6"/>
<keyword evidence="2" id="KW-0479">Metal-binding</keyword>
<evidence type="ECO:0000256" key="2">
    <source>
        <dbReference type="ARBA" id="ARBA00022723"/>
    </source>
</evidence>
<dbReference type="GO" id="GO:0046872">
    <property type="term" value="F:metal ion binding"/>
    <property type="evidence" value="ECO:0007669"/>
    <property type="project" value="UniProtKB-KW"/>
</dbReference>
<dbReference type="EMBL" id="KN824967">
    <property type="protein sequence ID" value="KIK96799.1"/>
    <property type="molecule type" value="Genomic_DNA"/>
</dbReference>
<reference evidence="8" key="2">
    <citation type="submission" date="2015-01" db="EMBL/GenBank/DDBJ databases">
        <title>Evolutionary Origins and Diversification of the Mycorrhizal Mutualists.</title>
        <authorList>
            <consortium name="DOE Joint Genome Institute"/>
            <consortium name="Mycorrhizal Genomics Consortium"/>
            <person name="Kohler A."/>
            <person name="Kuo A."/>
            <person name="Nagy L.G."/>
            <person name="Floudas D."/>
            <person name="Copeland A."/>
            <person name="Barry K.W."/>
            <person name="Cichocki N."/>
            <person name="Veneault-Fourrey C."/>
            <person name="LaButti K."/>
            <person name="Lindquist E.A."/>
            <person name="Lipzen A."/>
            <person name="Lundell T."/>
            <person name="Morin E."/>
            <person name="Murat C."/>
            <person name="Riley R."/>
            <person name="Ohm R."/>
            <person name="Sun H."/>
            <person name="Tunlid A."/>
            <person name="Henrissat B."/>
            <person name="Grigoriev I.V."/>
            <person name="Hibbett D.S."/>
            <person name="Martin F."/>
        </authorList>
    </citation>
    <scope>NUCLEOTIDE SEQUENCE [LARGE SCALE GENOMIC DNA]</scope>
    <source>
        <strain evidence="8">Ve08.2h10</strain>
    </source>
</reference>
<accession>A0A0D0E5U6</accession>
<evidence type="ECO:0000256" key="3">
    <source>
        <dbReference type="ARBA" id="ARBA00022964"/>
    </source>
</evidence>
<keyword evidence="5" id="KW-0408">Iron</keyword>
<dbReference type="InterPro" id="IPR024779">
    <property type="entry name" value="2OGFeDO_JBP1/TET_oxygenase_dom"/>
</dbReference>
<gene>
    <name evidence="7" type="ORF">PAXRUDRAFT_137663</name>
</gene>
<dbReference type="Gene3D" id="3.60.130.30">
    <property type="match status" value="1"/>
</dbReference>
<protein>
    <recommendedName>
        <fullName evidence="6">2OGFeDO JBP1/TET oxygenase domain-containing protein</fullName>
    </recommendedName>
</protein>
<reference evidence="7 8" key="1">
    <citation type="submission" date="2014-04" db="EMBL/GenBank/DDBJ databases">
        <authorList>
            <consortium name="DOE Joint Genome Institute"/>
            <person name="Kuo A."/>
            <person name="Kohler A."/>
            <person name="Jargeat P."/>
            <person name="Nagy L.G."/>
            <person name="Floudas D."/>
            <person name="Copeland A."/>
            <person name="Barry K.W."/>
            <person name="Cichocki N."/>
            <person name="Veneault-Fourrey C."/>
            <person name="LaButti K."/>
            <person name="Lindquist E.A."/>
            <person name="Lipzen A."/>
            <person name="Lundell T."/>
            <person name="Morin E."/>
            <person name="Murat C."/>
            <person name="Sun H."/>
            <person name="Tunlid A."/>
            <person name="Henrissat B."/>
            <person name="Grigoriev I.V."/>
            <person name="Hibbett D.S."/>
            <person name="Martin F."/>
            <person name="Nordberg H.P."/>
            <person name="Cantor M.N."/>
            <person name="Hua S.X."/>
        </authorList>
    </citation>
    <scope>NUCLEOTIDE SEQUENCE [LARGE SCALE GENOMIC DNA]</scope>
    <source>
        <strain evidence="7 8">Ve08.2h10</strain>
    </source>
</reference>
<dbReference type="InParanoid" id="A0A0D0E5U6"/>
<dbReference type="GO" id="GO:0051213">
    <property type="term" value="F:dioxygenase activity"/>
    <property type="evidence" value="ECO:0007669"/>
    <property type="project" value="UniProtKB-KW"/>
</dbReference>
<sequence>ETNYGVLNVSLTWHAQAHEASLTWGFAYRPVQQWLHDSKTSFKLVNALLTAVHPKLHRHSSAVHKQLLVDEEITDLHELIKAWPMVFATISVVHNRETPFHHDSKPAPQWYNLFLSVGSYTNVILELLALGIHAHYIPGMAALFSGLLLRHGMSTVDQGDPISYVFHMWPSIFHFALIPLGKWATYSSLCRGRGSRAVGTVCCVHWLPLS</sequence>
<dbReference type="Proteomes" id="UP000054538">
    <property type="component" value="Unassembled WGS sequence"/>
</dbReference>
<evidence type="ECO:0000259" key="6">
    <source>
        <dbReference type="Pfam" id="PF12851"/>
    </source>
</evidence>
<dbReference type="OrthoDB" id="3200752at2759"/>
<keyword evidence="8" id="KW-1185">Reference proteome</keyword>
<proteinExistence type="predicted"/>
<name>A0A0D0E5U6_9AGAM</name>
<evidence type="ECO:0000313" key="7">
    <source>
        <dbReference type="EMBL" id="KIK96799.1"/>
    </source>
</evidence>
<feature type="domain" description="2OGFeDO JBP1/TET oxygenase" evidence="6">
    <location>
        <begin position="39"/>
        <end position="158"/>
    </location>
</feature>
<comment type="cofactor">
    <cofactor evidence="1">
        <name>Fe(2+)</name>
        <dbReference type="ChEBI" id="CHEBI:29033"/>
    </cofactor>
</comment>
<keyword evidence="4" id="KW-0560">Oxidoreductase</keyword>
<evidence type="ECO:0000256" key="4">
    <source>
        <dbReference type="ARBA" id="ARBA00023002"/>
    </source>
</evidence>
<evidence type="ECO:0000256" key="1">
    <source>
        <dbReference type="ARBA" id="ARBA00001954"/>
    </source>
</evidence>
<dbReference type="AlphaFoldDB" id="A0A0D0E5U6"/>
<feature type="non-terminal residue" evidence="7">
    <location>
        <position position="210"/>
    </location>
</feature>
<dbReference type="HOGENOM" id="CLU_039070_2_0_1"/>
<evidence type="ECO:0000313" key="8">
    <source>
        <dbReference type="Proteomes" id="UP000054538"/>
    </source>
</evidence>
<evidence type="ECO:0000256" key="5">
    <source>
        <dbReference type="ARBA" id="ARBA00023004"/>
    </source>
</evidence>
<dbReference type="Pfam" id="PF12851">
    <property type="entry name" value="Tet_JBP"/>
    <property type="match status" value="1"/>
</dbReference>
<keyword evidence="3" id="KW-0223">Dioxygenase</keyword>
<organism evidence="7 8">
    <name type="scientific">Paxillus rubicundulus Ve08.2h10</name>
    <dbReference type="NCBI Taxonomy" id="930991"/>
    <lineage>
        <taxon>Eukaryota</taxon>
        <taxon>Fungi</taxon>
        <taxon>Dikarya</taxon>
        <taxon>Basidiomycota</taxon>
        <taxon>Agaricomycotina</taxon>
        <taxon>Agaricomycetes</taxon>
        <taxon>Agaricomycetidae</taxon>
        <taxon>Boletales</taxon>
        <taxon>Paxilineae</taxon>
        <taxon>Paxillaceae</taxon>
        <taxon>Paxillus</taxon>
    </lineage>
</organism>